<dbReference type="Proteomes" id="UP000077628">
    <property type="component" value="Unassembled WGS sequence"/>
</dbReference>
<dbReference type="STRING" id="702114.A1355_14155"/>
<feature type="domain" description="SnoaL-like" evidence="1">
    <location>
        <begin position="11"/>
        <end position="78"/>
    </location>
</feature>
<dbReference type="Gene3D" id="3.10.450.50">
    <property type="match status" value="1"/>
</dbReference>
<evidence type="ECO:0000259" key="1">
    <source>
        <dbReference type="Pfam" id="PF12680"/>
    </source>
</evidence>
<keyword evidence="3" id="KW-1185">Reference proteome</keyword>
<dbReference type="Pfam" id="PF12680">
    <property type="entry name" value="SnoaL_2"/>
    <property type="match status" value="1"/>
</dbReference>
<dbReference type="EMBL" id="LUUK01000218">
    <property type="protein sequence ID" value="OAI12613.1"/>
    <property type="molecule type" value="Genomic_DNA"/>
</dbReference>
<organism evidence="2 3">
    <name type="scientific">Methylomonas koyamae</name>
    <dbReference type="NCBI Taxonomy" id="702114"/>
    <lineage>
        <taxon>Bacteria</taxon>
        <taxon>Pseudomonadati</taxon>
        <taxon>Pseudomonadota</taxon>
        <taxon>Gammaproteobacteria</taxon>
        <taxon>Methylococcales</taxon>
        <taxon>Methylococcaceae</taxon>
        <taxon>Methylomonas</taxon>
    </lineage>
</organism>
<comment type="caution">
    <text evidence="2">The sequence shown here is derived from an EMBL/GenBank/DDBJ whole genome shotgun (WGS) entry which is preliminary data.</text>
</comment>
<dbReference type="InterPro" id="IPR032710">
    <property type="entry name" value="NTF2-like_dom_sf"/>
</dbReference>
<dbReference type="RefSeq" id="WP_064031389.1">
    <property type="nucleotide sequence ID" value="NZ_LUUK01000218.1"/>
</dbReference>
<reference evidence="3" key="1">
    <citation type="submission" date="2016-03" db="EMBL/GenBank/DDBJ databases">
        <authorList>
            <person name="Heylen K."/>
            <person name="De Vos P."/>
            <person name="Vekeman B."/>
        </authorList>
    </citation>
    <scope>NUCLEOTIDE SEQUENCE [LARGE SCALE GENOMIC DNA]</scope>
    <source>
        <strain evidence="3">R-45383</strain>
    </source>
</reference>
<dbReference type="AlphaFoldDB" id="A0A177N556"/>
<dbReference type="InterPro" id="IPR037401">
    <property type="entry name" value="SnoaL-like"/>
</dbReference>
<evidence type="ECO:0000313" key="3">
    <source>
        <dbReference type="Proteomes" id="UP000077628"/>
    </source>
</evidence>
<evidence type="ECO:0000313" key="2">
    <source>
        <dbReference type="EMBL" id="OAI12613.1"/>
    </source>
</evidence>
<dbReference type="OrthoDB" id="13610at2"/>
<proteinExistence type="predicted"/>
<gene>
    <name evidence="2" type="ORF">A1355_14155</name>
</gene>
<protein>
    <recommendedName>
        <fullName evidence="1">SnoaL-like domain-containing protein</fullName>
    </recommendedName>
</protein>
<sequence>MTEEFADRFAAEWLQAWNDRDLARILGHYADSIEFTSPFAQALLGEASGTVVGKPALRDYFRIGLGKYPDLHFTLLHALPGVASLTLVYRSVNDLLAAEVMEIDQDAKITRVNAHYRR</sequence>
<accession>A0A177N556</accession>
<name>A0A177N556_9GAMM</name>
<dbReference type="SUPFAM" id="SSF54427">
    <property type="entry name" value="NTF2-like"/>
    <property type="match status" value="1"/>
</dbReference>